<dbReference type="SMART" id="SM01155">
    <property type="entry name" value="DUF1713"/>
    <property type="match status" value="1"/>
</dbReference>
<name>A0A6I9WNC9_9HYME</name>
<dbReference type="InterPro" id="IPR013177">
    <property type="entry name" value="Ribosomal_mS38_C"/>
</dbReference>
<dbReference type="KEGG" id="pbar:105429635"/>
<gene>
    <name evidence="3" type="primary">LOC105429635</name>
</gene>
<protein>
    <submittedName>
        <fullName evidence="3">Uncharacterized protein LOC105429635 isoform X1</fullName>
    </submittedName>
</protein>
<dbReference type="AlphaFoldDB" id="A0A6I9WNC9"/>
<dbReference type="GeneID" id="105429635"/>
<evidence type="ECO:0000313" key="2">
    <source>
        <dbReference type="Proteomes" id="UP000504615"/>
    </source>
</evidence>
<dbReference type="RefSeq" id="XP_011641051.1">
    <property type="nucleotide sequence ID" value="XM_011642749.1"/>
</dbReference>
<feature type="domain" description="Ribosomal protein mS38 C-terminal" evidence="1">
    <location>
        <begin position="117"/>
        <end position="150"/>
    </location>
</feature>
<evidence type="ECO:0000259" key="1">
    <source>
        <dbReference type="SMART" id="SM01155"/>
    </source>
</evidence>
<evidence type="ECO:0000313" key="3">
    <source>
        <dbReference type="RefSeq" id="XP_011641051.1"/>
    </source>
</evidence>
<accession>A0A6I9WNC9</accession>
<sequence>MSINMLYAAFRKIAISKLNTAAVAKYSTQRSGTMTILSYLPDNYGMPYGTEPTHRIKFIPGTLNIDSGISIHKNIKMPVVKILPLYRPVNYLPIKYDFPILEKSIDLPTNEKIVEKQAVRMIRIRHKKIKKHKRRKLRKKMKFIWEKTRFKRNQKKEKLFQTELVSKIKEAEAFDAKEYVKERLNILNKERLPRTYRGEILPTEMIRQFLNEKKAKKEAKRNKPRLTL</sequence>
<dbReference type="OrthoDB" id="6423950at2759"/>
<proteinExistence type="predicted"/>
<reference evidence="3" key="1">
    <citation type="submission" date="2025-08" db="UniProtKB">
        <authorList>
            <consortium name="RefSeq"/>
        </authorList>
    </citation>
    <scope>IDENTIFICATION</scope>
</reference>
<keyword evidence="2" id="KW-1185">Reference proteome</keyword>
<organism evidence="2 3">
    <name type="scientific">Pogonomyrmex barbatus</name>
    <name type="common">red harvester ant</name>
    <dbReference type="NCBI Taxonomy" id="144034"/>
    <lineage>
        <taxon>Eukaryota</taxon>
        <taxon>Metazoa</taxon>
        <taxon>Ecdysozoa</taxon>
        <taxon>Arthropoda</taxon>
        <taxon>Hexapoda</taxon>
        <taxon>Insecta</taxon>
        <taxon>Pterygota</taxon>
        <taxon>Neoptera</taxon>
        <taxon>Endopterygota</taxon>
        <taxon>Hymenoptera</taxon>
        <taxon>Apocrita</taxon>
        <taxon>Aculeata</taxon>
        <taxon>Formicoidea</taxon>
        <taxon>Formicidae</taxon>
        <taxon>Myrmicinae</taxon>
        <taxon>Pogonomyrmex</taxon>
    </lineage>
</organism>
<dbReference type="Proteomes" id="UP000504615">
    <property type="component" value="Unplaced"/>
</dbReference>